<protein>
    <recommendedName>
        <fullName evidence="1">YlxR domain-containing protein</fullName>
    </recommendedName>
</protein>
<organism evidence="2 3">
    <name type="scientific">Abditibacterium utsteinense</name>
    <dbReference type="NCBI Taxonomy" id="1960156"/>
    <lineage>
        <taxon>Bacteria</taxon>
        <taxon>Pseudomonadati</taxon>
        <taxon>Abditibacteriota</taxon>
        <taxon>Abditibacteriia</taxon>
        <taxon>Abditibacteriales</taxon>
        <taxon>Abditibacteriaceae</taxon>
        <taxon>Abditibacterium</taxon>
    </lineage>
</organism>
<dbReference type="PANTHER" id="PTHR34215">
    <property type="entry name" value="BLL0784 PROTEIN"/>
    <property type="match status" value="1"/>
</dbReference>
<sequence>MPSVITRTCCACGAKLPQAEMRRISTKNGGNPNIDSGRKGAGRGAYLCFDAACVSKALQRKSLERALKLQNPLSNEFKNALRNAQ</sequence>
<dbReference type="InterPro" id="IPR035931">
    <property type="entry name" value="YlxR-like_sf"/>
</dbReference>
<dbReference type="Pfam" id="PF04296">
    <property type="entry name" value="YlxR"/>
    <property type="match status" value="1"/>
</dbReference>
<dbReference type="SUPFAM" id="SSF64376">
    <property type="entry name" value="YlxR-like"/>
    <property type="match status" value="1"/>
</dbReference>
<dbReference type="AlphaFoldDB" id="A0A2S8SVV3"/>
<dbReference type="PANTHER" id="PTHR34215:SF1">
    <property type="entry name" value="YLXR DOMAIN-CONTAINING PROTEIN"/>
    <property type="match status" value="1"/>
</dbReference>
<proteinExistence type="predicted"/>
<dbReference type="Proteomes" id="UP000237684">
    <property type="component" value="Unassembled WGS sequence"/>
</dbReference>
<keyword evidence="3" id="KW-1185">Reference proteome</keyword>
<feature type="domain" description="YlxR" evidence="1">
    <location>
        <begin position="7"/>
        <end position="82"/>
    </location>
</feature>
<gene>
    <name evidence="2" type="ORF">B1R32_103185</name>
</gene>
<dbReference type="RefSeq" id="WP_105482790.1">
    <property type="nucleotide sequence ID" value="NZ_NIGF01000003.1"/>
</dbReference>
<dbReference type="InParanoid" id="A0A2S8SVV3"/>
<accession>A0A2S8SVV3</accession>
<dbReference type="EMBL" id="NIGF01000003">
    <property type="protein sequence ID" value="PQV64918.1"/>
    <property type="molecule type" value="Genomic_DNA"/>
</dbReference>
<dbReference type="InterPro" id="IPR037465">
    <property type="entry name" value="YlxR"/>
</dbReference>
<name>A0A2S8SVV3_9BACT</name>
<evidence type="ECO:0000313" key="2">
    <source>
        <dbReference type="EMBL" id="PQV64918.1"/>
    </source>
</evidence>
<evidence type="ECO:0000313" key="3">
    <source>
        <dbReference type="Proteomes" id="UP000237684"/>
    </source>
</evidence>
<dbReference type="Gene3D" id="3.30.1230.10">
    <property type="entry name" value="YlxR-like"/>
    <property type="match status" value="1"/>
</dbReference>
<evidence type="ECO:0000259" key="1">
    <source>
        <dbReference type="Pfam" id="PF04296"/>
    </source>
</evidence>
<dbReference type="InterPro" id="IPR007393">
    <property type="entry name" value="YlxR_dom"/>
</dbReference>
<comment type="caution">
    <text evidence="2">The sequence shown here is derived from an EMBL/GenBank/DDBJ whole genome shotgun (WGS) entry which is preliminary data.</text>
</comment>
<reference evidence="2 3" key="1">
    <citation type="journal article" date="2018" name="Syst. Appl. Microbiol.">
        <title>Abditibacterium utsteinense sp. nov., the first cultivated member of candidate phylum FBP, isolated from ice-free Antarctic soil samples.</title>
        <authorList>
            <person name="Tahon G."/>
            <person name="Tytgat B."/>
            <person name="Lebbe L."/>
            <person name="Carlier A."/>
            <person name="Willems A."/>
        </authorList>
    </citation>
    <scope>NUCLEOTIDE SEQUENCE [LARGE SCALE GENOMIC DNA]</scope>
    <source>
        <strain evidence="2 3">LMG 29911</strain>
    </source>
</reference>
<dbReference type="OrthoDB" id="9813251at2"/>